<dbReference type="EMBL" id="SWJQ01000007">
    <property type="protein sequence ID" value="TRZ26659.1"/>
    <property type="molecule type" value="Genomic_DNA"/>
</dbReference>
<dbReference type="Proteomes" id="UP000796761">
    <property type="component" value="Unassembled WGS sequence"/>
</dbReference>
<name>A0A8K1LUE6_9PASS</name>
<organism evidence="1 2">
    <name type="scientific">Zosterops borbonicus</name>
    <dbReference type="NCBI Taxonomy" id="364589"/>
    <lineage>
        <taxon>Eukaryota</taxon>
        <taxon>Metazoa</taxon>
        <taxon>Chordata</taxon>
        <taxon>Craniata</taxon>
        <taxon>Vertebrata</taxon>
        <taxon>Euteleostomi</taxon>
        <taxon>Archelosauria</taxon>
        <taxon>Archosauria</taxon>
        <taxon>Dinosauria</taxon>
        <taxon>Saurischia</taxon>
        <taxon>Theropoda</taxon>
        <taxon>Coelurosauria</taxon>
        <taxon>Aves</taxon>
        <taxon>Neognathae</taxon>
        <taxon>Neoaves</taxon>
        <taxon>Telluraves</taxon>
        <taxon>Australaves</taxon>
        <taxon>Passeriformes</taxon>
        <taxon>Sylvioidea</taxon>
        <taxon>Zosteropidae</taxon>
        <taxon>Zosterops</taxon>
    </lineage>
</organism>
<proteinExistence type="predicted"/>
<dbReference type="AlphaFoldDB" id="A0A8K1LUE6"/>
<gene>
    <name evidence="1" type="ORF">HGM15179_000430</name>
</gene>
<evidence type="ECO:0000313" key="1">
    <source>
        <dbReference type="EMBL" id="TRZ26659.1"/>
    </source>
</evidence>
<dbReference type="OrthoDB" id="276744at2759"/>
<reference evidence="1" key="1">
    <citation type="submission" date="2019-04" db="EMBL/GenBank/DDBJ databases">
        <title>Genome assembly of Zosterops borbonicus 15179.</title>
        <authorList>
            <person name="Leroy T."/>
            <person name="Anselmetti Y."/>
            <person name="Tilak M.-K."/>
            <person name="Nabholz B."/>
        </authorList>
    </citation>
    <scope>NUCLEOTIDE SEQUENCE</scope>
    <source>
        <strain evidence="1">HGM_15179</strain>
        <tissue evidence="1">Muscle</tissue>
    </source>
</reference>
<keyword evidence="2" id="KW-1185">Reference proteome</keyword>
<comment type="caution">
    <text evidence="1">The sequence shown here is derived from an EMBL/GenBank/DDBJ whole genome shotgun (WGS) entry which is preliminary data.</text>
</comment>
<accession>A0A8K1LUE6</accession>
<evidence type="ECO:0000313" key="2">
    <source>
        <dbReference type="Proteomes" id="UP000796761"/>
    </source>
</evidence>
<protein>
    <submittedName>
        <fullName evidence="1">Uncharacterized protein</fullName>
    </submittedName>
</protein>
<sequence length="114" mass="13415">MCNTYLAALVRPRLECRAQFWAPQDKRDMELLEQVPQRVTKMIKGLFSFKKGQLKGDFVNVWNWKFIEQIILSAIMCHIWDNQGFRTSQKEFRKSRSCLSNLSPLYDKVDPLSG</sequence>